<gene>
    <name evidence="1" type="ORF">HCU73_06185</name>
</gene>
<protein>
    <submittedName>
        <fullName evidence="1">Uncharacterized protein</fullName>
    </submittedName>
</protein>
<dbReference type="AlphaFoldDB" id="A0A7X6JYW0"/>
<organism evidence="1 2">
    <name type="scientific">Roseicyclus persicicus</name>
    <dbReference type="NCBI Taxonomy" id="2650661"/>
    <lineage>
        <taxon>Bacteria</taxon>
        <taxon>Pseudomonadati</taxon>
        <taxon>Pseudomonadota</taxon>
        <taxon>Alphaproteobacteria</taxon>
        <taxon>Rhodobacterales</taxon>
        <taxon>Roseobacteraceae</taxon>
        <taxon>Roseicyclus</taxon>
    </lineage>
</organism>
<comment type="caution">
    <text evidence="1">The sequence shown here is derived from an EMBL/GenBank/DDBJ whole genome shotgun (WGS) entry which is preliminary data.</text>
</comment>
<dbReference type="Proteomes" id="UP000526408">
    <property type="component" value="Unassembled WGS sequence"/>
</dbReference>
<proteinExistence type="predicted"/>
<dbReference type="RefSeq" id="WP_168622561.1">
    <property type="nucleotide sequence ID" value="NZ_JAAZQQ010000002.1"/>
</dbReference>
<keyword evidence="2" id="KW-1185">Reference proteome</keyword>
<accession>A0A7X6JYW0</accession>
<evidence type="ECO:0000313" key="1">
    <source>
        <dbReference type="EMBL" id="NKX44173.1"/>
    </source>
</evidence>
<evidence type="ECO:0000313" key="2">
    <source>
        <dbReference type="Proteomes" id="UP000526408"/>
    </source>
</evidence>
<reference evidence="1 2" key="1">
    <citation type="submission" date="2020-04" db="EMBL/GenBank/DDBJ databases">
        <authorList>
            <person name="Yoon J."/>
        </authorList>
    </citation>
    <scope>NUCLEOTIDE SEQUENCE [LARGE SCALE GENOMIC DNA]</scope>
    <source>
        <strain evidence="1 2">KMU-115</strain>
    </source>
</reference>
<name>A0A7X6JYW0_9RHOB</name>
<sequence>MLGQIADIASLLAALGVFASVAVLAYELRQTRHQAELSNWRDVLQTLTDYKARTQDPQLAGILVRGHADYGSLGPADAITFGMYLEQGVHIYGNFLKHNDALSVKLVGLEGAIANHFHEMLTTPGGAAWWAEAQARKRFMPGTYEVTNALLARRAAAGGAPVTV</sequence>
<dbReference type="EMBL" id="JAAZQQ010000002">
    <property type="protein sequence ID" value="NKX44173.1"/>
    <property type="molecule type" value="Genomic_DNA"/>
</dbReference>